<dbReference type="RefSeq" id="XP_018734559.1">
    <property type="nucleotide sequence ID" value="XM_018880173.1"/>
</dbReference>
<dbReference type="PANTHER" id="PTHR11802">
    <property type="entry name" value="SERINE PROTEASE FAMILY S10 SERINE CARBOXYPEPTIDASE"/>
    <property type="match status" value="1"/>
</dbReference>
<keyword evidence="9" id="KW-1185">Reference proteome</keyword>
<keyword evidence="5" id="KW-0378">Hydrolase</keyword>
<sequence length="163" mass="17329">MKTSVLISFIVCCTLSQALLNKPLLWKLNSKVIDANPVKLVARQNNPFAALIQGINNFFSGLGFGGSSSSSSSSSNGSSTTSGSDYSTVPAGNPASLGVDSVKQYSGYINVGPSNEDHMFYWFFESRNKPQTDPVVLWLTGGPGCSSLEALFFENGPCKLTNV</sequence>
<comment type="similarity">
    <text evidence="1">Belongs to the peptidase S10 family.</text>
</comment>
<dbReference type="Pfam" id="PF00450">
    <property type="entry name" value="Peptidase_S10"/>
    <property type="match status" value="1"/>
</dbReference>
<dbReference type="GO" id="GO:0004185">
    <property type="term" value="F:serine-type carboxypeptidase activity"/>
    <property type="evidence" value="ECO:0007669"/>
    <property type="project" value="UniProtKB-EC"/>
</dbReference>
<protein>
    <recommendedName>
        <fullName evidence="2">carboxypeptidase C</fullName>
        <ecNumber evidence="2">3.4.16.5</ecNumber>
    </recommendedName>
</protein>
<evidence type="ECO:0000256" key="1">
    <source>
        <dbReference type="ARBA" id="ARBA00009431"/>
    </source>
</evidence>
<organism evidence="8 9">
    <name type="scientific">Sugiyamaella lignohabitans</name>
    <dbReference type="NCBI Taxonomy" id="796027"/>
    <lineage>
        <taxon>Eukaryota</taxon>
        <taxon>Fungi</taxon>
        <taxon>Dikarya</taxon>
        <taxon>Ascomycota</taxon>
        <taxon>Saccharomycotina</taxon>
        <taxon>Dipodascomycetes</taxon>
        <taxon>Dipodascales</taxon>
        <taxon>Trichomonascaceae</taxon>
        <taxon>Sugiyamaella</taxon>
    </lineage>
</organism>
<reference evidence="8 9" key="1">
    <citation type="submission" date="2016-02" db="EMBL/GenBank/DDBJ databases">
        <title>Complete genome sequence and transcriptome regulation of the pentose utilising yeast Sugiyamaella lignohabitans.</title>
        <authorList>
            <person name="Bellasio M."/>
            <person name="Peymann A."/>
            <person name="Valli M."/>
            <person name="Sipitzky M."/>
            <person name="Graf A."/>
            <person name="Sauer M."/>
            <person name="Marx H."/>
            <person name="Mattanovich D."/>
        </authorList>
    </citation>
    <scope>NUCLEOTIDE SEQUENCE [LARGE SCALE GENOMIC DNA]</scope>
    <source>
        <strain evidence="8 9">CBS 10342</strain>
    </source>
</reference>
<keyword evidence="4" id="KW-0645">Protease</keyword>
<dbReference type="Proteomes" id="UP000189580">
    <property type="component" value="Chromosome a"/>
</dbReference>
<accession>A0A167CTB3</accession>
<evidence type="ECO:0000256" key="6">
    <source>
        <dbReference type="ARBA" id="ARBA00023180"/>
    </source>
</evidence>
<name>A0A167CTB3_9ASCO</name>
<dbReference type="KEGG" id="slb:AWJ20_317"/>
<keyword evidence="6" id="KW-0325">Glycoprotein</keyword>
<dbReference type="EC" id="3.4.16.5" evidence="2"/>
<evidence type="ECO:0000256" key="5">
    <source>
        <dbReference type="ARBA" id="ARBA00022801"/>
    </source>
</evidence>
<dbReference type="GeneID" id="30035162"/>
<keyword evidence="3 8" id="KW-0121">Carboxypeptidase</keyword>
<dbReference type="EMBL" id="CP014501">
    <property type="protein sequence ID" value="ANB12082.1"/>
    <property type="molecule type" value="Genomic_DNA"/>
</dbReference>
<dbReference type="Gene3D" id="3.40.50.1820">
    <property type="entry name" value="alpha/beta hydrolase"/>
    <property type="match status" value="1"/>
</dbReference>
<evidence type="ECO:0000313" key="8">
    <source>
        <dbReference type="EMBL" id="ANB12082.1"/>
    </source>
</evidence>
<feature type="chain" id="PRO_5007884871" description="carboxypeptidase C" evidence="7">
    <location>
        <begin position="19"/>
        <end position="163"/>
    </location>
</feature>
<evidence type="ECO:0000256" key="4">
    <source>
        <dbReference type="ARBA" id="ARBA00022670"/>
    </source>
</evidence>
<dbReference type="PANTHER" id="PTHR11802:SF113">
    <property type="entry name" value="SERINE CARBOXYPEPTIDASE CTSA-4.1"/>
    <property type="match status" value="1"/>
</dbReference>
<feature type="signal peptide" evidence="7">
    <location>
        <begin position="1"/>
        <end position="18"/>
    </location>
</feature>
<evidence type="ECO:0000313" key="9">
    <source>
        <dbReference type="Proteomes" id="UP000189580"/>
    </source>
</evidence>
<evidence type="ECO:0000256" key="7">
    <source>
        <dbReference type="SAM" id="SignalP"/>
    </source>
</evidence>
<dbReference type="AlphaFoldDB" id="A0A167CTB3"/>
<dbReference type="SUPFAM" id="SSF53474">
    <property type="entry name" value="alpha/beta-Hydrolases"/>
    <property type="match status" value="1"/>
</dbReference>
<keyword evidence="7" id="KW-0732">Signal</keyword>
<dbReference type="OrthoDB" id="443318at2759"/>
<evidence type="ECO:0000256" key="2">
    <source>
        <dbReference type="ARBA" id="ARBA00012446"/>
    </source>
</evidence>
<proteinExistence type="inferred from homology"/>
<evidence type="ECO:0000256" key="3">
    <source>
        <dbReference type="ARBA" id="ARBA00022645"/>
    </source>
</evidence>
<gene>
    <name evidence="8" type="ORF">AWJ20_317</name>
</gene>
<dbReference type="InterPro" id="IPR001563">
    <property type="entry name" value="Peptidase_S10"/>
</dbReference>
<dbReference type="InterPro" id="IPR029058">
    <property type="entry name" value="AB_hydrolase_fold"/>
</dbReference>
<dbReference type="GO" id="GO:0006508">
    <property type="term" value="P:proteolysis"/>
    <property type="evidence" value="ECO:0007669"/>
    <property type="project" value="UniProtKB-KW"/>
</dbReference>